<reference evidence="1 2" key="1">
    <citation type="submission" date="2020-03" db="EMBL/GenBank/DDBJ databases">
        <title>WGS of actinomycetes isolated from Thailand.</title>
        <authorList>
            <person name="Thawai C."/>
        </authorList>
    </citation>
    <scope>NUCLEOTIDE SEQUENCE [LARGE SCALE GENOMIC DNA]</scope>
    <source>
        <strain evidence="1 2">FMUSA5-5</strain>
    </source>
</reference>
<accession>A0ABX1B8Y3</accession>
<protein>
    <submittedName>
        <fullName evidence="1">Nucleotidyl transferase AbiEii/AbiGii toxin family protein</fullName>
    </submittedName>
</protein>
<organism evidence="1 2">
    <name type="scientific">Nonomuraea composti</name>
    <dbReference type="NCBI Taxonomy" id="2720023"/>
    <lineage>
        <taxon>Bacteria</taxon>
        <taxon>Bacillati</taxon>
        <taxon>Actinomycetota</taxon>
        <taxon>Actinomycetes</taxon>
        <taxon>Streptosporangiales</taxon>
        <taxon>Streptosporangiaceae</taxon>
        <taxon>Nonomuraea</taxon>
    </lineage>
</organism>
<dbReference type="Proteomes" id="UP000696294">
    <property type="component" value="Unassembled WGS sequence"/>
</dbReference>
<proteinExistence type="predicted"/>
<dbReference type="GO" id="GO:0016740">
    <property type="term" value="F:transferase activity"/>
    <property type="evidence" value="ECO:0007669"/>
    <property type="project" value="UniProtKB-KW"/>
</dbReference>
<keyword evidence="2" id="KW-1185">Reference proteome</keyword>
<sequence>MYFPPFQERLLQAVSPVCERYGLVLAGGYAIKAHGFTDRPSKDLDFATAEELPLAEVVAGVIGAFQAAGLHATIISVSPRSARLMIEDPQTGEECEFDLLREAFQQHPATCGELRVLSVEDAIGLKIRALHERSYARDIIDVAAVGHLYTFRGLEGLAKPHNDYFSIYELATRLSFVDSISDEEFESYGLGEEQIRQVRRFAQAWLQDIQLRRADDGDADYDHPDLPEID</sequence>
<dbReference type="InterPro" id="IPR014942">
    <property type="entry name" value="AbiEii"/>
</dbReference>
<dbReference type="RefSeq" id="WP_168011457.1">
    <property type="nucleotide sequence ID" value="NZ_JAATEP010000015.1"/>
</dbReference>
<gene>
    <name evidence="1" type="ORF">HCN51_22520</name>
</gene>
<name>A0ABX1B8Y3_9ACTN</name>
<evidence type="ECO:0000313" key="1">
    <source>
        <dbReference type="EMBL" id="NJP92206.1"/>
    </source>
</evidence>
<keyword evidence="1" id="KW-0808">Transferase</keyword>
<evidence type="ECO:0000313" key="2">
    <source>
        <dbReference type="Proteomes" id="UP000696294"/>
    </source>
</evidence>
<dbReference type="Pfam" id="PF08843">
    <property type="entry name" value="AbiEii"/>
    <property type="match status" value="1"/>
</dbReference>
<dbReference type="EMBL" id="JAATEP010000015">
    <property type="protein sequence ID" value="NJP92206.1"/>
    <property type="molecule type" value="Genomic_DNA"/>
</dbReference>
<comment type="caution">
    <text evidence="1">The sequence shown here is derived from an EMBL/GenBank/DDBJ whole genome shotgun (WGS) entry which is preliminary data.</text>
</comment>